<reference evidence="2 3" key="1">
    <citation type="submission" date="2018-12" db="EMBL/GenBank/DDBJ databases">
        <title>The Draft Genome Sequence of the Soil Bacterium Pedobacter tournemirensis R1.</title>
        <authorList>
            <person name="He J."/>
        </authorList>
    </citation>
    <scope>NUCLEOTIDE SEQUENCE [LARGE SCALE GENOMIC DNA]</scope>
    <source>
        <strain evidence="2 3">R1</strain>
    </source>
</reference>
<sequence>MKRKFFVRKALLIILFVPTVITVLTFVVMALWNSVLTEVISVKPVSFWQAMGILALSKILFGFGGGKGPGRHSFWWNKRMQSKMRSMSPEEREKFKEEMCRRINFWHMPDRYCDVPDNKKD</sequence>
<organism evidence="2 3">
    <name type="scientific">Arcticibacter tournemirensis</name>
    <dbReference type="NCBI Taxonomy" id="699437"/>
    <lineage>
        <taxon>Bacteria</taxon>
        <taxon>Pseudomonadati</taxon>
        <taxon>Bacteroidota</taxon>
        <taxon>Sphingobacteriia</taxon>
        <taxon>Sphingobacteriales</taxon>
        <taxon>Sphingobacteriaceae</taxon>
        <taxon>Arcticibacter</taxon>
    </lineage>
</organism>
<dbReference type="Proteomes" id="UP000290848">
    <property type="component" value="Unassembled WGS sequence"/>
</dbReference>
<protein>
    <submittedName>
        <fullName evidence="2">Uncharacterized protein</fullName>
    </submittedName>
</protein>
<feature type="transmembrane region" description="Helical" evidence="1">
    <location>
        <begin position="12"/>
        <end position="35"/>
    </location>
</feature>
<comment type="caution">
    <text evidence="2">The sequence shown here is derived from an EMBL/GenBank/DDBJ whole genome shotgun (WGS) entry which is preliminary data.</text>
</comment>
<dbReference type="AlphaFoldDB" id="A0A4Q0M7P0"/>
<keyword evidence="1" id="KW-1133">Transmembrane helix</keyword>
<keyword evidence="1" id="KW-0472">Membrane</keyword>
<feature type="transmembrane region" description="Helical" evidence="1">
    <location>
        <begin position="47"/>
        <end position="66"/>
    </location>
</feature>
<keyword evidence="1" id="KW-0812">Transmembrane</keyword>
<evidence type="ECO:0000256" key="1">
    <source>
        <dbReference type="SAM" id="Phobius"/>
    </source>
</evidence>
<dbReference type="RefSeq" id="WP_128770145.1">
    <property type="nucleotide sequence ID" value="NZ_RXOC01000009.1"/>
</dbReference>
<gene>
    <name evidence="2" type="ORF">EKH83_14370</name>
</gene>
<evidence type="ECO:0000313" key="3">
    <source>
        <dbReference type="Proteomes" id="UP000290848"/>
    </source>
</evidence>
<accession>A0A4Q0M7P0</accession>
<name>A0A4Q0M7P0_9SPHI</name>
<evidence type="ECO:0000313" key="2">
    <source>
        <dbReference type="EMBL" id="RXF68903.1"/>
    </source>
</evidence>
<proteinExistence type="predicted"/>
<dbReference type="EMBL" id="RXOC01000009">
    <property type="protein sequence ID" value="RXF68903.1"/>
    <property type="molecule type" value="Genomic_DNA"/>
</dbReference>